<keyword evidence="3" id="KW-1185">Reference proteome</keyword>
<sequence>MAGKAYARTATVKFYQLSLFHQNTGAETGRVVLAESRRRAGEAARGFGRKRGTGQQITNCIFIDSETTPGPMQHHILRPRQALNKVYLGLKTSRADLEQFKRGLRTLLDSLNLLESEEHARYHLRDFLQSVFYVKYGINTKGKTDLVIHTGHTTKTNAGVLLEVKRPTNKADMPTPGNLNAKAVHELLLYYMQERVQDKDHDLCHLIVTSVHEWFVFDALKFERLFYHNTQLRKAYTDWQEGRKASTSTDFFYKEIAAPFISQLPEQITFTHFCLQDYKKPLLNGSTEGEAELELLYKFLSPRHLLKEDSQDEETRENSSKVCYAHLKGLREGFE</sequence>
<evidence type="ECO:0000313" key="3">
    <source>
        <dbReference type="Proteomes" id="UP001597641"/>
    </source>
</evidence>
<dbReference type="InterPro" id="IPR055573">
    <property type="entry name" value="DUF7149"/>
</dbReference>
<dbReference type="EMBL" id="JBHUOX010000027">
    <property type="protein sequence ID" value="MFD3003303.1"/>
    <property type="molecule type" value="Genomic_DNA"/>
</dbReference>
<proteinExistence type="predicted"/>
<reference evidence="3" key="1">
    <citation type="journal article" date="2019" name="Int. J. Syst. Evol. Microbiol.">
        <title>The Global Catalogue of Microorganisms (GCM) 10K type strain sequencing project: providing services to taxonomists for standard genome sequencing and annotation.</title>
        <authorList>
            <consortium name="The Broad Institute Genomics Platform"/>
            <consortium name="The Broad Institute Genome Sequencing Center for Infectious Disease"/>
            <person name="Wu L."/>
            <person name="Ma J."/>
        </authorList>
    </citation>
    <scope>NUCLEOTIDE SEQUENCE [LARGE SCALE GENOMIC DNA]</scope>
    <source>
        <strain evidence="3">KCTC 23984</strain>
    </source>
</reference>
<comment type="caution">
    <text evidence="2">The sequence shown here is derived from an EMBL/GenBank/DDBJ whole genome shotgun (WGS) entry which is preliminary data.</text>
</comment>
<feature type="domain" description="DUF7149" evidence="1">
    <location>
        <begin position="78"/>
        <end position="310"/>
    </location>
</feature>
<name>A0ABW6C5Q7_9BACT</name>
<dbReference type="Pfam" id="PF23653">
    <property type="entry name" value="DUF7149"/>
    <property type="match status" value="1"/>
</dbReference>
<evidence type="ECO:0000313" key="2">
    <source>
        <dbReference type="EMBL" id="MFD3003303.1"/>
    </source>
</evidence>
<evidence type="ECO:0000259" key="1">
    <source>
        <dbReference type="Pfam" id="PF23653"/>
    </source>
</evidence>
<accession>A0ABW6C5Q7</accession>
<dbReference type="RefSeq" id="WP_377490422.1">
    <property type="nucleotide sequence ID" value="NZ_JBHUOX010000027.1"/>
</dbReference>
<gene>
    <name evidence="2" type="ORF">ACFS7Z_23275</name>
</gene>
<dbReference type="Proteomes" id="UP001597641">
    <property type="component" value="Unassembled WGS sequence"/>
</dbReference>
<organism evidence="2 3">
    <name type="scientific">Pontibacter toksunensis</name>
    <dbReference type="NCBI Taxonomy" id="1332631"/>
    <lineage>
        <taxon>Bacteria</taxon>
        <taxon>Pseudomonadati</taxon>
        <taxon>Bacteroidota</taxon>
        <taxon>Cytophagia</taxon>
        <taxon>Cytophagales</taxon>
        <taxon>Hymenobacteraceae</taxon>
        <taxon>Pontibacter</taxon>
    </lineage>
</organism>
<protein>
    <recommendedName>
        <fullName evidence="1">DUF7149 domain-containing protein</fullName>
    </recommendedName>
</protein>